<keyword evidence="5" id="KW-1185">Reference proteome</keyword>
<proteinExistence type="predicted"/>
<sequence length="534" mass="61850">MLKTDGKYCIYLRKSRADRDTQLYNHSKEDVLKRHREILLSTSRNLGIHISKIFEEVVSGDTIAARPEVQKLLSEVENNLWDGVLVVEVERLARGDTKDQGTIADTFKYSDTLIITPQKIYDPSSEFDEEYFEFGLFMSRREYKTINRRLNRGRIKSVKEGKWIAAEAPYGYRKVKIKGDKGYTIAFLEGEIDVARMIFNWFRIGELQENGTYKTLSPDNIAVRLDSMGINPRKAKKWSRATIRDILTNPAYAGMVRWGYKKEEKRMVGGILSVERRRSKDFHLYDGIHPAIITKEDHYAILRKLTGNARSSSVNSNNKLKNPLSGLVYCDNCGHLTTRLGQNSKNKYETIKCPNRNCDNVSAPLVLVEEKILASLSDWLSKYKLECDNKDFAAEELHLKQALISNLYKDKEKVKRQLDKTYTLLEQEVYTIEIFVQRNKALTDQLQAINTNIIDLESAYNAELNTKYEYEELIPKMENIIDIYFKIEDIQTRNELLKSVLEKVTYKKTVRNTKGNALNANFEITIFPKLPKKK</sequence>
<organism evidence="4 5">
    <name type="scientific">Anaerostipes hominis</name>
    <name type="common">ex Liu et al. 2021</name>
    <dbReference type="NCBI Taxonomy" id="2763018"/>
    <lineage>
        <taxon>Bacteria</taxon>
        <taxon>Bacillati</taxon>
        <taxon>Bacillota</taxon>
        <taxon>Clostridia</taxon>
        <taxon>Lachnospirales</taxon>
        <taxon>Lachnospiraceae</taxon>
        <taxon>Anaerostipes</taxon>
    </lineage>
</organism>
<dbReference type="PANTHER" id="PTHR30461:SF23">
    <property type="entry name" value="DNA RECOMBINASE-RELATED"/>
    <property type="match status" value="1"/>
</dbReference>
<protein>
    <submittedName>
        <fullName evidence="4">Recombinase family protein</fullName>
    </submittedName>
</protein>
<dbReference type="Pfam" id="PF00239">
    <property type="entry name" value="Resolvase"/>
    <property type="match status" value="1"/>
</dbReference>
<evidence type="ECO:0000259" key="2">
    <source>
        <dbReference type="PROSITE" id="PS51736"/>
    </source>
</evidence>
<dbReference type="InterPro" id="IPR006119">
    <property type="entry name" value="Resolv_N"/>
</dbReference>
<name>A0ABR7FVB5_9FIRM</name>
<keyword evidence="1" id="KW-0175">Coiled coil</keyword>
<dbReference type="SMART" id="SM00857">
    <property type="entry name" value="Resolvase"/>
    <property type="match status" value="1"/>
</dbReference>
<dbReference type="Pfam" id="PF07508">
    <property type="entry name" value="Recombinase"/>
    <property type="match status" value="1"/>
</dbReference>
<dbReference type="InterPro" id="IPR036162">
    <property type="entry name" value="Resolvase-like_N_sf"/>
</dbReference>
<feature type="domain" description="Resolvase/invertase-type recombinase catalytic" evidence="2">
    <location>
        <begin position="7"/>
        <end position="161"/>
    </location>
</feature>
<dbReference type="InterPro" id="IPR050639">
    <property type="entry name" value="SSR_resolvase"/>
</dbReference>
<evidence type="ECO:0000313" key="5">
    <source>
        <dbReference type="Proteomes" id="UP000635828"/>
    </source>
</evidence>
<accession>A0ABR7FVB5</accession>
<dbReference type="Proteomes" id="UP000635828">
    <property type="component" value="Unassembled WGS sequence"/>
</dbReference>
<dbReference type="SUPFAM" id="SSF53041">
    <property type="entry name" value="Resolvase-like"/>
    <property type="match status" value="1"/>
</dbReference>
<gene>
    <name evidence="4" type="ORF">H8S22_16735</name>
</gene>
<dbReference type="InterPro" id="IPR011109">
    <property type="entry name" value="DNA_bind_recombinase_dom"/>
</dbReference>
<dbReference type="Gene3D" id="3.40.50.1390">
    <property type="entry name" value="Resolvase, N-terminal catalytic domain"/>
    <property type="match status" value="1"/>
</dbReference>
<dbReference type="Pfam" id="PF13408">
    <property type="entry name" value="Zn_ribbon_recom"/>
    <property type="match status" value="1"/>
</dbReference>
<evidence type="ECO:0000259" key="3">
    <source>
        <dbReference type="PROSITE" id="PS51737"/>
    </source>
</evidence>
<comment type="caution">
    <text evidence="4">The sequence shown here is derived from an EMBL/GenBank/DDBJ whole genome shotgun (WGS) entry which is preliminary data.</text>
</comment>
<dbReference type="PROSITE" id="PS51737">
    <property type="entry name" value="RECOMBINASE_DNA_BIND"/>
    <property type="match status" value="1"/>
</dbReference>
<dbReference type="InterPro" id="IPR025827">
    <property type="entry name" value="Zn_ribbon_recom_dom"/>
</dbReference>
<dbReference type="PANTHER" id="PTHR30461">
    <property type="entry name" value="DNA-INVERTASE FROM LAMBDOID PROPHAGE"/>
    <property type="match status" value="1"/>
</dbReference>
<feature type="coiled-coil region" evidence="1">
    <location>
        <begin position="408"/>
        <end position="459"/>
    </location>
</feature>
<dbReference type="EMBL" id="JACOOS010000032">
    <property type="protein sequence ID" value="MBC5679140.1"/>
    <property type="molecule type" value="Genomic_DNA"/>
</dbReference>
<dbReference type="Gene3D" id="3.90.1750.20">
    <property type="entry name" value="Putative Large Serine Recombinase, Chain B, Domain 2"/>
    <property type="match status" value="1"/>
</dbReference>
<dbReference type="RefSeq" id="WP_024727129.1">
    <property type="nucleotide sequence ID" value="NZ_JACOOS010000032.1"/>
</dbReference>
<reference evidence="4 5" key="1">
    <citation type="submission" date="2020-08" db="EMBL/GenBank/DDBJ databases">
        <title>Genome public.</title>
        <authorList>
            <person name="Liu C."/>
            <person name="Sun Q."/>
        </authorList>
    </citation>
    <scope>NUCLEOTIDE SEQUENCE [LARGE SCALE GENOMIC DNA]</scope>
    <source>
        <strain evidence="4 5">NSJ-7</strain>
    </source>
</reference>
<evidence type="ECO:0000256" key="1">
    <source>
        <dbReference type="SAM" id="Coils"/>
    </source>
</evidence>
<dbReference type="PROSITE" id="PS51736">
    <property type="entry name" value="RECOMBINASES_3"/>
    <property type="match status" value="1"/>
</dbReference>
<dbReference type="InterPro" id="IPR038109">
    <property type="entry name" value="DNA_bind_recomb_sf"/>
</dbReference>
<dbReference type="CDD" id="cd00338">
    <property type="entry name" value="Ser_Recombinase"/>
    <property type="match status" value="1"/>
</dbReference>
<evidence type="ECO:0000313" key="4">
    <source>
        <dbReference type="EMBL" id="MBC5679140.1"/>
    </source>
</evidence>
<feature type="domain" description="Recombinase" evidence="3">
    <location>
        <begin position="169"/>
        <end position="311"/>
    </location>
</feature>